<dbReference type="GO" id="GO:0061343">
    <property type="term" value="P:cell adhesion involved in heart morphogenesis"/>
    <property type="evidence" value="ECO:0007669"/>
    <property type="project" value="TreeGrafter"/>
</dbReference>
<dbReference type="PANTHER" id="PTHR33395">
    <property type="entry name" value="TRANSCRIPTASE, PUTATIVE-RELATED-RELATED"/>
    <property type="match status" value="1"/>
</dbReference>
<gene>
    <name evidence="2" type="ORF">DUI87_07161</name>
</gene>
<sequence length="159" mass="18405">MQTPGVNHKEHGGKQNKPINGVQQNTKQMRPYTDRWEQLHFHKPRALWGTSNTQYLWDEQFRRFLECIDGKFLLQGIEEPAMRGAMLDLVLTNKQELVGHVKLKGSLGCIDNRMTEFKILRATTRMPNKLTTLDFSRAEFGLFDNLLCGVACDRALEER</sequence>
<dbReference type="GO" id="GO:0031012">
    <property type="term" value="C:extracellular matrix"/>
    <property type="evidence" value="ECO:0007669"/>
    <property type="project" value="TreeGrafter"/>
</dbReference>
<accession>A0A3M0KP28</accession>
<evidence type="ECO:0000256" key="1">
    <source>
        <dbReference type="SAM" id="MobiDB-lite"/>
    </source>
</evidence>
<evidence type="ECO:0000313" key="2">
    <source>
        <dbReference type="EMBL" id="RMC14982.1"/>
    </source>
</evidence>
<dbReference type="Proteomes" id="UP000269221">
    <property type="component" value="Unassembled WGS sequence"/>
</dbReference>
<feature type="region of interest" description="Disordered" evidence="1">
    <location>
        <begin position="1"/>
        <end position="25"/>
    </location>
</feature>
<reference evidence="2 3" key="1">
    <citation type="submission" date="2018-07" db="EMBL/GenBank/DDBJ databases">
        <title>A high quality draft genome assembly of the barn swallow (H. rustica rustica).</title>
        <authorList>
            <person name="Formenti G."/>
            <person name="Chiara M."/>
            <person name="Poveda L."/>
            <person name="Francoijs K.-J."/>
            <person name="Bonisoli-Alquati A."/>
            <person name="Canova L."/>
            <person name="Gianfranceschi L."/>
            <person name="Horner D.S."/>
            <person name="Saino N."/>
        </authorList>
    </citation>
    <scope>NUCLEOTIDE SEQUENCE [LARGE SCALE GENOMIC DNA]</scope>
    <source>
        <strain evidence="2">Chelidonia</strain>
        <tissue evidence="2">Blood</tissue>
    </source>
</reference>
<dbReference type="EMBL" id="QRBI01000104">
    <property type="protein sequence ID" value="RMC14982.1"/>
    <property type="molecule type" value="Genomic_DNA"/>
</dbReference>
<evidence type="ECO:0000313" key="3">
    <source>
        <dbReference type="Proteomes" id="UP000269221"/>
    </source>
</evidence>
<protein>
    <submittedName>
        <fullName evidence="2">Uncharacterized protein</fullName>
    </submittedName>
</protein>
<dbReference type="PANTHER" id="PTHR33395:SF22">
    <property type="entry name" value="REVERSE TRANSCRIPTASE DOMAIN-CONTAINING PROTEIN"/>
    <property type="match status" value="1"/>
</dbReference>
<comment type="caution">
    <text evidence="2">The sequence shown here is derived from an EMBL/GenBank/DDBJ whole genome shotgun (WGS) entry which is preliminary data.</text>
</comment>
<proteinExistence type="predicted"/>
<dbReference type="AlphaFoldDB" id="A0A3M0KP28"/>
<dbReference type="GO" id="GO:0007508">
    <property type="term" value="P:larval heart development"/>
    <property type="evidence" value="ECO:0007669"/>
    <property type="project" value="TreeGrafter"/>
</dbReference>
<keyword evidence="3" id="KW-1185">Reference proteome</keyword>
<organism evidence="2 3">
    <name type="scientific">Hirundo rustica rustica</name>
    <dbReference type="NCBI Taxonomy" id="333673"/>
    <lineage>
        <taxon>Eukaryota</taxon>
        <taxon>Metazoa</taxon>
        <taxon>Chordata</taxon>
        <taxon>Craniata</taxon>
        <taxon>Vertebrata</taxon>
        <taxon>Euteleostomi</taxon>
        <taxon>Archelosauria</taxon>
        <taxon>Archosauria</taxon>
        <taxon>Dinosauria</taxon>
        <taxon>Saurischia</taxon>
        <taxon>Theropoda</taxon>
        <taxon>Coelurosauria</taxon>
        <taxon>Aves</taxon>
        <taxon>Neognathae</taxon>
        <taxon>Neoaves</taxon>
        <taxon>Telluraves</taxon>
        <taxon>Australaves</taxon>
        <taxon>Passeriformes</taxon>
        <taxon>Sylvioidea</taxon>
        <taxon>Hirundinidae</taxon>
        <taxon>Hirundo</taxon>
    </lineage>
</organism>
<dbReference type="OrthoDB" id="6152956at2759"/>
<name>A0A3M0KP28_HIRRU</name>